<name>A0A401U311_CHIPU</name>
<proteinExistence type="predicted"/>
<dbReference type="EMBL" id="BEZZ01265744">
    <property type="protein sequence ID" value="GCC49283.1"/>
    <property type="molecule type" value="Genomic_DNA"/>
</dbReference>
<dbReference type="Proteomes" id="UP000287033">
    <property type="component" value="Unassembled WGS sequence"/>
</dbReference>
<comment type="caution">
    <text evidence="1">The sequence shown here is derived from an EMBL/GenBank/DDBJ whole genome shotgun (WGS) entry which is preliminary data.</text>
</comment>
<sequence>MRDSSVPGSRRDFTRYLCRACRVAWPAAPAALHGVVFDILL</sequence>
<evidence type="ECO:0000313" key="2">
    <source>
        <dbReference type="Proteomes" id="UP000287033"/>
    </source>
</evidence>
<dbReference type="AlphaFoldDB" id="A0A401U311"/>
<evidence type="ECO:0000313" key="1">
    <source>
        <dbReference type="EMBL" id="GCC49283.1"/>
    </source>
</evidence>
<gene>
    <name evidence="1" type="ORF">chiPu_0033552</name>
</gene>
<feature type="non-terminal residue" evidence="1">
    <location>
        <position position="41"/>
    </location>
</feature>
<organism evidence="1 2">
    <name type="scientific">Chiloscyllium punctatum</name>
    <name type="common">Brownbanded bambooshark</name>
    <name type="synonym">Hemiscyllium punctatum</name>
    <dbReference type="NCBI Taxonomy" id="137246"/>
    <lineage>
        <taxon>Eukaryota</taxon>
        <taxon>Metazoa</taxon>
        <taxon>Chordata</taxon>
        <taxon>Craniata</taxon>
        <taxon>Vertebrata</taxon>
        <taxon>Chondrichthyes</taxon>
        <taxon>Elasmobranchii</taxon>
        <taxon>Galeomorphii</taxon>
        <taxon>Galeoidea</taxon>
        <taxon>Orectolobiformes</taxon>
        <taxon>Hemiscylliidae</taxon>
        <taxon>Chiloscyllium</taxon>
    </lineage>
</organism>
<accession>A0A401U311</accession>
<protein>
    <submittedName>
        <fullName evidence="1">Uncharacterized protein</fullName>
    </submittedName>
</protein>
<keyword evidence="2" id="KW-1185">Reference proteome</keyword>
<reference evidence="1 2" key="1">
    <citation type="journal article" date="2018" name="Nat. Ecol. Evol.">
        <title>Shark genomes provide insights into elasmobranch evolution and the origin of vertebrates.</title>
        <authorList>
            <person name="Hara Y"/>
            <person name="Yamaguchi K"/>
            <person name="Onimaru K"/>
            <person name="Kadota M"/>
            <person name="Koyanagi M"/>
            <person name="Keeley SD"/>
            <person name="Tatsumi K"/>
            <person name="Tanaka K"/>
            <person name="Motone F"/>
            <person name="Kageyama Y"/>
            <person name="Nozu R"/>
            <person name="Adachi N"/>
            <person name="Nishimura O"/>
            <person name="Nakagawa R"/>
            <person name="Tanegashima C"/>
            <person name="Kiyatake I"/>
            <person name="Matsumoto R"/>
            <person name="Murakumo K"/>
            <person name="Nishida K"/>
            <person name="Terakita A"/>
            <person name="Kuratani S"/>
            <person name="Sato K"/>
            <person name="Hyodo S Kuraku.S."/>
        </authorList>
    </citation>
    <scope>NUCLEOTIDE SEQUENCE [LARGE SCALE GENOMIC DNA]</scope>
</reference>